<sequence>ENSFGAKPTYVAQQFSDILSFFNFTTFKGK</sequence>
<dbReference type="GO" id="GO:0016787">
    <property type="term" value="F:hydrolase activity"/>
    <property type="evidence" value="ECO:0007669"/>
    <property type="project" value="UniProtKB-KW"/>
</dbReference>
<feature type="non-terminal residue" evidence="1">
    <location>
        <position position="1"/>
    </location>
</feature>
<protein>
    <submittedName>
        <fullName evidence="1">HAD family hydrolase</fullName>
    </submittedName>
</protein>
<organism evidence="1">
    <name type="scientific">Salmonella enterica</name>
    <name type="common">Salmonella choleraesuis</name>
    <dbReference type="NCBI Taxonomy" id="28901"/>
    <lineage>
        <taxon>Bacteria</taxon>
        <taxon>Pseudomonadati</taxon>
        <taxon>Pseudomonadota</taxon>
        <taxon>Gammaproteobacteria</taxon>
        <taxon>Enterobacterales</taxon>
        <taxon>Enterobacteriaceae</taxon>
        <taxon>Salmonella</taxon>
    </lineage>
</organism>
<reference evidence="1" key="1">
    <citation type="submission" date="2019-09" db="EMBL/GenBank/DDBJ databases">
        <authorList>
            <consortium name="PulseNet: The National Subtyping Network for Foodborne Disease Surveillance"/>
            <person name="Tarr C.L."/>
            <person name="Trees E."/>
            <person name="Katz L.S."/>
            <person name="Carleton-Romer H.A."/>
            <person name="Stroika S."/>
            <person name="Kucerova Z."/>
            <person name="Roache K.F."/>
            <person name="Sabol A.L."/>
            <person name="Besser J."/>
            <person name="Gerner-Smidt P."/>
        </authorList>
    </citation>
    <scope>NUCLEOTIDE SEQUENCE</scope>
    <source>
        <strain evidence="1">PNUSAS096969</strain>
    </source>
</reference>
<name>A0A5Z3YMA6_SALER</name>
<dbReference type="AlphaFoldDB" id="A0A5Z3YMA6"/>
<evidence type="ECO:0000313" key="1">
    <source>
        <dbReference type="EMBL" id="ECR8762781.1"/>
    </source>
</evidence>
<gene>
    <name evidence="1" type="ORF">F2E73_21835</name>
</gene>
<accession>A0A5Z3YMA6</accession>
<comment type="caution">
    <text evidence="1">The sequence shown here is derived from an EMBL/GenBank/DDBJ whole genome shotgun (WGS) entry which is preliminary data.</text>
</comment>
<dbReference type="EMBL" id="AAKHQU010000271">
    <property type="protein sequence ID" value="ECR8762781.1"/>
    <property type="molecule type" value="Genomic_DNA"/>
</dbReference>
<keyword evidence="1" id="KW-0378">Hydrolase</keyword>
<proteinExistence type="predicted"/>